<dbReference type="PROSITE" id="PS00018">
    <property type="entry name" value="EF_HAND_1"/>
    <property type="match status" value="2"/>
</dbReference>
<keyword evidence="4" id="KW-1185">Reference proteome</keyword>
<evidence type="ECO:0000256" key="1">
    <source>
        <dbReference type="SAM" id="MobiDB-lite"/>
    </source>
</evidence>
<dbReference type="Gene3D" id="1.10.238.10">
    <property type="entry name" value="EF-hand"/>
    <property type="match status" value="2"/>
</dbReference>
<dbReference type="SUPFAM" id="SSF47473">
    <property type="entry name" value="EF-hand"/>
    <property type="match status" value="1"/>
</dbReference>
<feature type="domain" description="EF-hand" evidence="2">
    <location>
        <begin position="120"/>
        <end position="155"/>
    </location>
</feature>
<organism evidence="3 4">
    <name type="scientific">Roseitalea porphyridii</name>
    <dbReference type="NCBI Taxonomy" id="1852022"/>
    <lineage>
        <taxon>Bacteria</taxon>
        <taxon>Pseudomonadati</taxon>
        <taxon>Pseudomonadota</taxon>
        <taxon>Alphaproteobacteria</taxon>
        <taxon>Hyphomicrobiales</taxon>
        <taxon>Ahrensiaceae</taxon>
        <taxon>Roseitalea</taxon>
    </lineage>
</organism>
<dbReference type="AlphaFoldDB" id="A0A4P6UZA1"/>
<dbReference type="Pfam" id="PF13202">
    <property type="entry name" value="EF-hand_5"/>
    <property type="match status" value="2"/>
</dbReference>
<feature type="region of interest" description="Disordered" evidence="1">
    <location>
        <begin position="133"/>
        <end position="163"/>
    </location>
</feature>
<name>A0A4P6UZA1_9HYPH</name>
<dbReference type="GO" id="GO:0005509">
    <property type="term" value="F:calcium ion binding"/>
    <property type="evidence" value="ECO:0007669"/>
    <property type="project" value="InterPro"/>
</dbReference>
<protein>
    <submittedName>
        <fullName evidence="3">Acid-shock protein</fullName>
    </submittedName>
</protein>
<sequence length="163" mass="18028">MQRSKTMTTFRKTTFHKTTIALLAAIVTVTGAGYAMADERGPRGAERFERLDADSSGSVTFAEFSAPMLERFNEADADDNGVVTAEEIAAALEGRRAERMAERMIERFDIDGDEQVSADELVNRQEKMFALMDRDDSGAVTEDELPRRFARHGGQRGGSGDRN</sequence>
<dbReference type="OrthoDB" id="5470953at2"/>
<gene>
    <name evidence="3" type="ORF">E0E05_05560</name>
</gene>
<dbReference type="InterPro" id="IPR018247">
    <property type="entry name" value="EF_Hand_1_Ca_BS"/>
</dbReference>
<dbReference type="InterPro" id="IPR002048">
    <property type="entry name" value="EF_hand_dom"/>
</dbReference>
<dbReference type="Proteomes" id="UP000293719">
    <property type="component" value="Chromosome"/>
</dbReference>
<dbReference type="InterPro" id="IPR011992">
    <property type="entry name" value="EF-hand-dom_pair"/>
</dbReference>
<reference evidence="3 4" key="1">
    <citation type="journal article" date="2017" name="Int. J. Syst. Evol. Microbiol.">
        <title>Roseitalea porphyridii gen. nov., sp. nov., isolated from a red alga, and reclassification of Hoeflea suaedae Chung et al. 2013 as Pseudohoeflea suaedae gen. nov., comb. nov.</title>
        <authorList>
            <person name="Hyeon J.W."/>
            <person name="Jeong S.E."/>
            <person name="Baek K."/>
            <person name="Jeon C.O."/>
        </authorList>
    </citation>
    <scope>NUCLEOTIDE SEQUENCE [LARGE SCALE GENOMIC DNA]</scope>
    <source>
        <strain evidence="3 4">MA7-20</strain>
    </source>
</reference>
<dbReference type="KEGG" id="rpod:E0E05_05560"/>
<dbReference type="PROSITE" id="PS50222">
    <property type="entry name" value="EF_HAND_2"/>
    <property type="match status" value="2"/>
</dbReference>
<evidence type="ECO:0000313" key="3">
    <source>
        <dbReference type="EMBL" id="QBK30115.1"/>
    </source>
</evidence>
<feature type="domain" description="EF-hand" evidence="2">
    <location>
        <begin position="63"/>
        <end position="98"/>
    </location>
</feature>
<evidence type="ECO:0000313" key="4">
    <source>
        <dbReference type="Proteomes" id="UP000293719"/>
    </source>
</evidence>
<evidence type="ECO:0000259" key="2">
    <source>
        <dbReference type="PROSITE" id="PS50222"/>
    </source>
</evidence>
<accession>A0A4P6UZA1</accession>
<proteinExistence type="predicted"/>
<dbReference type="EMBL" id="CP036532">
    <property type="protein sequence ID" value="QBK30115.1"/>
    <property type="molecule type" value="Genomic_DNA"/>
</dbReference>
<dbReference type="Pfam" id="PF13499">
    <property type="entry name" value="EF-hand_7"/>
    <property type="match status" value="1"/>
</dbReference>